<name>A0A2U8HBN7_9RHOB</name>
<feature type="compositionally biased region" description="Basic and acidic residues" evidence="1">
    <location>
        <begin position="112"/>
        <end position="124"/>
    </location>
</feature>
<evidence type="ECO:0000256" key="1">
    <source>
        <dbReference type="SAM" id="MobiDB-lite"/>
    </source>
</evidence>
<dbReference type="AlphaFoldDB" id="A0A2U8HBN7"/>
<feature type="region of interest" description="Disordered" evidence="1">
    <location>
        <begin position="91"/>
        <end position="124"/>
    </location>
</feature>
<dbReference type="KEGG" id="ypac:CEW88_06405"/>
<reference evidence="2 3" key="1">
    <citation type="submission" date="2017-06" db="EMBL/GenBank/DDBJ databases">
        <title>Yangia sp. YSBP01 complete genome sequence.</title>
        <authorList>
            <person name="Woo J.-H."/>
            <person name="Kim H.-S."/>
        </authorList>
    </citation>
    <scope>NUCLEOTIDE SEQUENCE [LARGE SCALE GENOMIC DNA]</scope>
    <source>
        <strain evidence="2 3">YSBP01</strain>
    </source>
</reference>
<evidence type="ECO:0000313" key="2">
    <source>
        <dbReference type="EMBL" id="AWI83332.1"/>
    </source>
</evidence>
<proteinExistence type="predicted"/>
<sequence length="124" mass="13764">MGDLQPIAQIRRGLAGLRFVQGAVFVEAVAQAPHVASEMPQHVGQLLPFLFETGEFFFEMDEDHRSIPFLPVGVMPRRGLAPVFAGVVAPCRQTKKRPPGSPRGRLPISSSMHERYQRASEKSR</sequence>
<gene>
    <name evidence="2" type="ORF">CEW88_06405</name>
</gene>
<accession>A0A2U8HBN7</accession>
<organism evidence="2 3">
    <name type="scientific">Alloyangia pacifica</name>
    <dbReference type="NCBI Taxonomy" id="311180"/>
    <lineage>
        <taxon>Bacteria</taxon>
        <taxon>Pseudomonadati</taxon>
        <taxon>Pseudomonadota</taxon>
        <taxon>Alphaproteobacteria</taxon>
        <taxon>Rhodobacterales</taxon>
        <taxon>Roseobacteraceae</taxon>
        <taxon>Alloyangia</taxon>
    </lineage>
</organism>
<protein>
    <submittedName>
        <fullName evidence="2">Uncharacterized protein</fullName>
    </submittedName>
</protein>
<dbReference type="Proteomes" id="UP000244915">
    <property type="component" value="Chromosome 1"/>
</dbReference>
<evidence type="ECO:0000313" key="3">
    <source>
        <dbReference type="Proteomes" id="UP000244915"/>
    </source>
</evidence>
<dbReference type="EMBL" id="CP022189">
    <property type="protein sequence ID" value="AWI83332.1"/>
    <property type="molecule type" value="Genomic_DNA"/>
</dbReference>